<organism evidence="1 2">
    <name type="scientific">Nostoc flagelliforme CCNUN1</name>
    <dbReference type="NCBI Taxonomy" id="2038116"/>
    <lineage>
        <taxon>Bacteria</taxon>
        <taxon>Bacillati</taxon>
        <taxon>Cyanobacteriota</taxon>
        <taxon>Cyanophyceae</taxon>
        <taxon>Nostocales</taxon>
        <taxon>Nostocaceae</taxon>
        <taxon>Nostoc</taxon>
    </lineage>
</organism>
<evidence type="ECO:0000313" key="2">
    <source>
        <dbReference type="Proteomes" id="UP000232003"/>
    </source>
</evidence>
<keyword evidence="2" id="KW-1185">Reference proteome</keyword>
<dbReference type="Proteomes" id="UP000232003">
    <property type="component" value="Chromosome"/>
</dbReference>
<dbReference type="EMBL" id="CP024785">
    <property type="protein sequence ID" value="AUB42290.1"/>
    <property type="molecule type" value="Genomic_DNA"/>
</dbReference>
<protein>
    <submittedName>
        <fullName evidence="1">Uncharacterized protein</fullName>
    </submittedName>
</protein>
<evidence type="ECO:0000313" key="1">
    <source>
        <dbReference type="EMBL" id="AUB42290.1"/>
    </source>
</evidence>
<accession>A0A2K8T3U7</accession>
<name>A0A2K8T3U7_9NOSO</name>
<sequence length="69" mass="8324">MLWSWVKKGWIRTTRRSGRYHQIRSKDLKRFLQNPPQRIKNRIAAIVEEEFRSQNSGVRINQSGIQTRD</sequence>
<proteinExistence type="predicted"/>
<reference evidence="1 2" key="1">
    <citation type="submission" date="2017-11" db="EMBL/GenBank/DDBJ databases">
        <title>Complete genome of a free-living desiccation-tolerant cyanobacterium and its photosynthetic adaptation to extreme terrestrial habitat.</title>
        <authorList>
            <person name="Shang J."/>
        </authorList>
    </citation>
    <scope>NUCLEOTIDE SEQUENCE [LARGE SCALE GENOMIC DNA]</scope>
    <source>
        <strain evidence="1 2">CCNUN1</strain>
    </source>
</reference>
<dbReference type="AlphaFoldDB" id="A0A2K8T3U7"/>
<dbReference type="KEGG" id="nfl:COO91_08407"/>
<gene>
    <name evidence="1" type="ORF">COO91_08407</name>
</gene>